<dbReference type="GO" id="GO:0003712">
    <property type="term" value="F:transcription coregulator activity"/>
    <property type="evidence" value="ECO:0007669"/>
    <property type="project" value="TreeGrafter"/>
</dbReference>
<organism evidence="5 6">
    <name type="scientific">Ephemerocybe angulata</name>
    <dbReference type="NCBI Taxonomy" id="980116"/>
    <lineage>
        <taxon>Eukaryota</taxon>
        <taxon>Fungi</taxon>
        <taxon>Dikarya</taxon>
        <taxon>Basidiomycota</taxon>
        <taxon>Agaricomycotina</taxon>
        <taxon>Agaricomycetes</taxon>
        <taxon>Agaricomycetidae</taxon>
        <taxon>Agaricales</taxon>
        <taxon>Agaricineae</taxon>
        <taxon>Psathyrellaceae</taxon>
        <taxon>Ephemerocybe</taxon>
    </lineage>
</organism>
<dbReference type="SMART" id="SM00456">
    <property type="entry name" value="WW"/>
    <property type="match status" value="2"/>
</dbReference>
<evidence type="ECO:0000313" key="6">
    <source>
        <dbReference type="Proteomes" id="UP000541558"/>
    </source>
</evidence>
<evidence type="ECO:0000256" key="1">
    <source>
        <dbReference type="ARBA" id="ARBA00022737"/>
    </source>
</evidence>
<feature type="domain" description="FF" evidence="4">
    <location>
        <begin position="295"/>
        <end position="367"/>
    </location>
</feature>
<dbReference type="SUPFAM" id="SSF81698">
    <property type="entry name" value="FF domain"/>
    <property type="match status" value="4"/>
</dbReference>
<proteinExistence type="predicted"/>
<feature type="compositionally biased region" description="Basic and acidic residues" evidence="2">
    <location>
        <begin position="153"/>
        <end position="162"/>
    </location>
</feature>
<evidence type="ECO:0000256" key="2">
    <source>
        <dbReference type="SAM" id="MobiDB-lite"/>
    </source>
</evidence>
<feature type="compositionally biased region" description="Acidic residues" evidence="2">
    <location>
        <begin position="163"/>
        <end position="183"/>
    </location>
</feature>
<dbReference type="Pfam" id="PF01846">
    <property type="entry name" value="FF"/>
    <property type="match status" value="3"/>
</dbReference>
<dbReference type="PANTHER" id="PTHR15377:SF3">
    <property type="entry name" value="WW DOMAIN-CONTAINING PROTEIN"/>
    <property type="match status" value="1"/>
</dbReference>
<dbReference type="Gene3D" id="1.10.10.440">
    <property type="entry name" value="FF domain"/>
    <property type="match status" value="5"/>
</dbReference>
<dbReference type="CDD" id="cd00201">
    <property type="entry name" value="WW"/>
    <property type="match status" value="1"/>
</dbReference>
<dbReference type="PROSITE" id="PS01159">
    <property type="entry name" value="WW_DOMAIN_1"/>
    <property type="match status" value="2"/>
</dbReference>
<dbReference type="PROSITE" id="PS50020">
    <property type="entry name" value="WW_DOMAIN_2"/>
    <property type="match status" value="2"/>
</dbReference>
<protein>
    <recommendedName>
        <fullName evidence="7">Transcription elongation regulator 1</fullName>
    </recommendedName>
</protein>
<dbReference type="InterPro" id="IPR045148">
    <property type="entry name" value="TCRG1-like"/>
</dbReference>
<evidence type="ECO:0000259" key="3">
    <source>
        <dbReference type="PROSITE" id="PS50020"/>
    </source>
</evidence>
<dbReference type="Gene3D" id="2.20.70.10">
    <property type="match status" value="2"/>
</dbReference>
<dbReference type="GO" id="GO:0070063">
    <property type="term" value="F:RNA polymerase binding"/>
    <property type="evidence" value="ECO:0007669"/>
    <property type="project" value="InterPro"/>
</dbReference>
<dbReference type="Pfam" id="PF00397">
    <property type="entry name" value="WW"/>
    <property type="match status" value="1"/>
</dbReference>
<feature type="region of interest" description="Disordered" evidence="2">
    <location>
        <begin position="47"/>
        <end position="67"/>
    </location>
</feature>
<keyword evidence="6" id="KW-1185">Reference proteome</keyword>
<evidence type="ECO:0008006" key="7">
    <source>
        <dbReference type="Google" id="ProtNLM"/>
    </source>
</evidence>
<dbReference type="Proteomes" id="UP000541558">
    <property type="component" value="Unassembled WGS sequence"/>
</dbReference>
<dbReference type="PROSITE" id="PS51676">
    <property type="entry name" value="FF"/>
    <property type="match status" value="2"/>
</dbReference>
<dbReference type="InterPro" id="IPR036020">
    <property type="entry name" value="WW_dom_sf"/>
</dbReference>
<reference evidence="5 6" key="1">
    <citation type="journal article" date="2020" name="ISME J.">
        <title>Uncovering the hidden diversity of litter-decomposition mechanisms in mushroom-forming fungi.</title>
        <authorList>
            <person name="Floudas D."/>
            <person name="Bentzer J."/>
            <person name="Ahren D."/>
            <person name="Johansson T."/>
            <person name="Persson P."/>
            <person name="Tunlid A."/>
        </authorList>
    </citation>
    <scope>NUCLEOTIDE SEQUENCE [LARGE SCALE GENOMIC DNA]</scope>
    <source>
        <strain evidence="5 6">CBS 175.51</strain>
    </source>
</reference>
<sequence length="710" mass="81445">MSAPPFLANLPPLPPGWTQHIGPAGQVYYHNAQTKESTYVRPLPTFATGPVPPAPPQKKKEKANLKTPIPGTDWLRVVTTEGNVFYSNKVTKQSSWTVPAEISDAVKALEAQEQTPAQPQPAGQTEKAKGKAKAPKEGKRKRDEDQTLPIDEVVSKKVKVDEEGNEEGTSSDEDSDSEEEEEWQREAAEQLAREAEEERIRKEEEAKRAEEEERKAKEEAEKAAKEGGLPKLNMPDRVDLSLEEGKALFKTLLREKDINPLHPWDLCLPKFISDPRYVLLPSVTARKEAFDEYCRERARELRESALKKERQEANPREEFDNLLRDEVKSTRTSWTEFRRTWKKDRRFFGWGRDDKEREKAFRDYLKALSEKKKAAAQKAEADFFALLKEHQEIKPGVNWKDVKKPLYSDPRYDAVGSSTLREELFNTYIKGIGALPQKADPVQPGTAPERETREARRERALREREQKVKVEQSKVNTDIEKSRTGMNQEEGERLFKTMLVDAIRDPQVNWDAAVTQLKIDPRFINSPLAHNHQVKLFHDHITHIRSKPLAALHSLFEEKTPSLASKFTDLPVDEVLSSAAATRLGYDINQLEDEFGRWQRERGTAARKAFDEMLNENSFVEFWGRLSKMSDIKLDQGLQITSEDIGEDDEGANKIDMKALAKTVDIGEMVKVLRRDKRYTDFDHIPEERERWLRDYLSNMAAPKLSVHVS</sequence>
<feature type="compositionally biased region" description="Basic and acidic residues" evidence="2">
    <location>
        <begin position="126"/>
        <end position="145"/>
    </location>
</feature>
<feature type="domain" description="WW" evidence="3">
    <location>
        <begin position="74"/>
        <end position="101"/>
    </location>
</feature>
<dbReference type="InterPro" id="IPR002713">
    <property type="entry name" value="FF_domain"/>
</dbReference>
<feature type="domain" description="FF" evidence="4">
    <location>
        <begin position="373"/>
        <end position="431"/>
    </location>
</feature>
<dbReference type="InterPro" id="IPR001202">
    <property type="entry name" value="WW_dom"/>
</dbReference>
<dbReference type="EMBL" id="JAACJK010000113">
    <property type="protein sequence ID" value="KAF5331523.1"/>
    <property type="molecule type" value="Genomic_DNA"/>
</dbReference>
<dbReference type="InterPro" id="IPR036517">
    <property type="entry name" value="FF_domain_sf"/>
</dbReference>
<dbReference type="SUPFAM" id="SSF51045">
    <property type="entry name" value="WW domain"/>
    <property type="match status" value="2"/>
</dbReference>
<keyword evidence="1" id="KW-0677">Repeat</keyword>
<gene>
    <name evidence="5" type="ORF">D9611_007685</name>
</gene>
<evidence type="ECO:0000313" key="5">
    <source>
        <dbReference type="EMBL" id="KAF5331523.1"/>
    </source>
</evidence>
<dbReference type="GO" id="GO:0005634">
    <property type="term" value="C:nucleus"/>
    <property type="evidence" value="ECO:0007669"/>
    <property type="project" value="TreeGrafter"/>
</dbReference>
<feature type="compositionally biased region" description="Basic and acidic residues" evidence="2">
    <location>
        <begin position="184"/>
        <end position="225"/>
    </location>
</feature>
<dbReference type="PANTHER" id="PTHR15377">
    <property type="entry name" value="TRANSCRIPTION ELONGATION REGULATOR 1"/>
    <property type="match status" value="1"/>
</dbReference>
<accession>A0A8H5BZT8</accession>
<feature type="domain" description="WW" evidence="3">
    <location>
        <begin position="11"/>
        <end position="44"/>
    </location>
</feature>
<dbReference type="SMART" id="SM00441">
    <property type="entry name" value="FF"/>
    <property type="match status" value="4"/>
</dbReference>
<dbReference type="AlphaFoldDB" id="A0A8H5BZT8"/>
<comment type="caution">
    <text evidence="5">The sequence shown here is derived from an EMBL/GenBank/DDBJ whole genome shotgun (WGS) entry which is preliminary data.</text>
</comment>
<dbReference type="OrthoDB" id="410044at2759"/>
<name>A0A8H5BZT8_9AGAR</name>
<feature type="region of interest" description="Disordered" evidence="2">
    <location>
        <begin position="111"/>
        <end position="234"/>
    </location>
</feature>
<feature type="compositionally biased region" description="Low complexity" evidence="2">
    <location>
        <begin position="111"/>
        <end position="125"/>
    </location>
</feature>
<evidence type="ECO:0000259" key="4">
    <source>
        <dbReference type="PROSITE" id="PS51676"/>
    </source>
</evidence>